<keyword evidence="3" id="KW-1185">Reference proteome</keyword>
<dbReference type="SMART" id="SM00666">
    <property type="entry name" value="PB1"/>
    <property type="match status" value="1"/>
</dbReference>
<protein>
    <recommendedName>
        <fullName evidence="1">PB1 domain-containing protein</fullName>
    </recommendedName>
</protein>
<dbReference type="Gene3D" id="3.10.20.90">
    <property type="entry name" value="Phosphatidylinositol 3-kinase Catalytic Subunit, Chain A, domain 1"/>
    <property type="match status" value="1"/>
</dbReference>
<dbReference type="AlphaFoldDB" id="A0AAV7GF17"/>
<dbReference type="SUPFAM" id="SSF54277">
    <property type="entry name" value="CAD &amp; PB1 domains"/>
    <property type="match status" value="1"/>
</dbReference>
<feature type="domain" description="PB1" evidence="1">
    <location>
        <begin position="43"/>
        <end position="132"/>
    </location>
</feature>
<organism evidence="2 3">
    <name type="scientific">Dendrobium chrysotoxum</name>
    <name type="common">Orchid</name>
    <dbReference type="NCBI Taxonomy" id="161865"/>
    <lineage>
        <taxon>Eukaryota</taxon>
        <taxon>Viridiplantae</taxon>
        <taxon>Streptophyta</taxon>
        <taxon>Embryophyta</taxon>
        <taxon>Tracheophyta</taxon>
        <taxon>Spermatophyta</taxon>
        <taxon>Magnoliopsida</taxon>
        <taxon>Liliopsida</taxon>
        <taxon>Asparagales</taxon>
        <taxon>Orchidaceae</taxon>
        <taxon>Epidendroideae</taxon>
        <taxon>Malaxideae</taxon>
        <taxon>Dendrobiinae</taxon>
        <taxon>Dendrobium</taxon>
    </lineage>
</organism>
<evidence type="ECO:0000313" key="2">
    <source>
        <dbReference type="EMBL" id="KAH0454142.1"/>
    </source>
</evidence>
<name>A0AAV7GF17_DENCH</name>
<dbReference type="EMBL" id="JAGFBR010000015">
    <property type="protein sequence ID" value="KAH0454142.1"/>
    <property type="molecule type" value="Genomic_DNA"/>
</dbReference>
<gene>
    <name evidence="2" type="ORF">IEQ34_016066</name>
</gene>
<dbReference type="Pfam" id="PF00564">
    <property type="entry name" value="PB1"/>
    <property type="match status" value="1"/>
</dbReference>
<comment type="caution">
    <text evidence="2">The sequence shown here is derived from an EMBL/GenBank/DDBJ whole genome shotgun (WGS) entry which is preliminary data.</text>
</comment>
<dbReference type="InterPro" id="IPR053198">
    <property type="entry name" value="Gynoecium_Dev_Regulator"/>
</dbReference>
<evidence type="ECO:0000259" key="1">
    <source>
        <dbReference type="SMART" id="SM00666"/>
    </source>
</evidence>
<sequence length="203" mass="22528">MAVGPLNINRNPSATTIPQTANLQLSRKVKLCCKFGGKLMPRLSDGALHYVGGRTRIMVFLRDITLQDFYCKMEDTYGGPVVICYKLYDQALHTLVSITSSEDLDNMMEECDCLLEGSEYESAKLQVFLFPPYDRENSLAEFNDSESGHIVEVTSDTNARKDNMEGATSTQYLDGRGDGFIGKGISLIALSHTVNLASFDHHE</sequence>
<proteinExistence type="predicted"/>
<dbReference type="InterPro" id="IPR000270">
    <property type="entry name" value="PB1_dom"/>
</dbReference>
<dbReference type="Proteomes" id="UP000775213">
    <property type="component" value="Unassembled WGS sequence"/>
</dbReference>
<evidence type="ECO:0000313" key="3">
    <source>
        <dbReference type="Proteomes" id="UP000775213"/>
    </source>
</evidence>
<dbReference type="CDD" id="cd06410">
    <property type="entry name" value="PB1_UP2"/>
    <property type="match status" value="1"/>
</dbReference>
<dbReference type="PANTHER" id="PTHR31066">
    <property type="entry name" value="OS05G0427100 PROTEIN-RELATED"/>
    <property type="match status" value="1"/>
</dbReference>
<reference evidence="2 3" key="1">
    <citation type="journal article" date="2021" name="Hortic Res">
        <title>Chromosome-scale assembly of the Dendrobium chrysotoxum genome enhances the understanding of orchid evolution.</title>
        <authorList>
            <person name="Zhang Y."/>
            <person name="Zhang G.Q."/>
            <person name="Zhang D."/>
            <person name="Liu X.D."/>
            <person name="Xu X.Y."/>
            <person name="Sun W.H."/>
            <person name="Yu X."/>
            <person name="Zhu X."/>
            <person name="Wang Z.W."/>
            <person name="Zhao X."/>
            <person name="Zhong W.Y."/>
            <person name="Chen H."/>
            <person name="Yin W.L."/>
            <person name="Huang T."/>
            <person name="Niu S.C."/>
            <person name="Liu Z.J."/>
        </authorList>
    </citation>
    <scope>NUCLEOTIDE SEQUENCE [LARGE SCALE GENOMIC DNA]</scope>
    <source>
        <strain evidence="2">Lindl</strain>
    </source>
</reference>
<accession>A0AAV7GF17</accession>
<dbReference type="PANTHER" id="PTHR31066:SF97">
    <property type="entry name" value="OS03G0401100 PROTEIN"/>
    <property type="match status" value="1"/>
</dbReference>